<evidence type="ECO:0000256" key="3">
    <source>
        <dbReference type="SAM" id="MobiDB-lite"/>
    </source>
</evidence>
<proteinExistence type="predicted"/>
<evidence type="ECO:0008006" key="6">
    <source>
        <dbReference type="Google" id="ProtNLM"/>
    </source>
</evidence>
<feature type="chain" id="PRO_5014679872" description="Bulb-type lectin domain-containing protein" evidence="4">
    <location>
        <begin position="25"/>
        <end position="322"/>
    </location>
</feature>
<evidence type="ECO:0000313" key="5">
    <source>
        <dbReference type="EMBL" id="SPC89570.1"/>
    </source>
</evidence>
<dbReference type="PANTHER" id="PTHR36481:SF2">
    <property type="entry name" value="EXPRESSED PROTEIN"/>
    <property type="match status" value="1"/>
</dbReference>
<feature type="region of interest" description="Disordered" evidence="3">
    <location>
        <begin position="198"/>
        <end position="223"/>
    </location>
</feature>
<evidence type="ECO:0000256" key="2">
    <source>
        <dbReference type="ARBA" id="ARBA00023157"/>
    </source>
</evidence>
<dbReference type="EMBL" id="OIVN01001079">
    <property type="protein sequence ID" value="SPC89570.1"/>
    <property type="molecule type" value="Genomic_DNA"/>
</dbReference>
<evidence type="ECO:0000256" key="1">
    <source>
        <dbReference type="ARBA" id="ARBA00022729"/>
    </source>
</evidence>
<protein>
    <recommendedName>
        <fullName evidence="6">Bulb-type lectin domain-containing protein</fullName>
    </recommendedName>
</protein>
<keyword evidence="2" id="KW-1015">Disulfide bond</keyword>
<feature type="signal peptide" evidence="4">
    <location>
        <begin position="1"/>
        <end position="24"/>
    </location>
</feature>
<sequence length="322" mass="34537">MKTFNFKTHKASILFSLLICLSSSLFPSQSLTPAATIDRTTKQLVLASLPASHETTPTSSSSSQLFLTSPSGEYAAYLLRRETSSGAGSDFCYIQVQEGSVSIWVSKCTSISNVNTCSLVFSDAGLEIFDGSQSSWNIKANGNHLKSLNLVDSGDMHIRDKDGKLVWKASDNPTINQNCGSQLGSHVLLAPALPSPFATPISNKTPPSGQPLNSQEGQSELGYQQEQEMGYPQQGLNQPLSGFNQPFSSTNQPLSGFNQPISSTNQPFSGFNQPFSSINQPFGTNNQQGLMGNTPLNNGVSGKNAFMQGVVLVYLITFGFIV</sequence>
<feature type="compositionally biased region" description="Polar residues" evidence="3">
    <location>
        <begin position="200"/>
        <end position="223"/>
    </location>
</feature>
<dbReference type="SUPFAM" id="SSF51110">
    <property type="entry name" value="alpha-D-mannose-specific plant lectins"/>
    <property type="match status" value="1"/>
</dbReference>
<name>A0A2N9FR47_FAGSY</name>
<organism evidence="5">
    <name type="scientific">Fagus sylvatica</name>
    <name type="common">Beechnut</name>
    <dbReference type="NCBI Taxonomy" id="28930"/>
    <lineage>
        <taxon>Eukaryota</taxon>
        <taxon>Viridiplantae</taxon>
        <taxon>Streptophyta</taxon>
        <taxon>Embryophyta</taxon>
        <taxon>Tracheophyta</taxon>
        <taxon>Spermatophyta</taxon>
        <taxon>Magnoliopsida</taxon>
        <taxon>eudicotyledons</taxon>
        <taxon>Gunneridae</taxon>
        <taxon>Pentapetalae</taxon>
        <taxon>rosids</taxon>
        <taxon>fabids</taxon>
        <taxon>Fagales</taxon>
        <taxon>Fagaceae</taxon>
        <taxon>Fagus</taxon>
    </lineage>
</organism>
<keyword evidence="1 4" id="KW-0732">Signal</keyword>
<reference evidence="5" key="1">
    <citation type="submission" date="2018-02" db="EMBL/GenBank/DDBJ databases">
        <authorList>
            <person name="Cohen D.B."/>
            <person name="Kent A.D."/>
        </authorList>
    </citation>
    <scope>NUCLEOTIDE SEQUENCE</scope>
</reference>
<dbReference type="InterPro" id="IPR036426">
    <property type="entry name" value="Bulb-type_lectin_dom_sf"/>
</dbReference>
<dbReference type="AlphaFoldDB" id="A0A2N9FR47"/>
<accession>A0A2N9FR47</accession>
<dbReference type="PANTHER" id="PTHR36481">
    <property type="entry name" value="EXPRESSED PROTEIN"/>
    <property type="match status" value="1"/>
</dbReference>
<gene>
    <name evidence="5" type="ORF">FSB_LOCUS17452</name>
</gene>
<evidence type="ECO:0000256" key="4">
    <source>
        <dbReference type="SAM" id="SignalP"/>
    </source>
</evidence>